<dbReference type="InterPro" id="IPR013783">
    <property type="entry name" value="Ig-like_fold"/>
</dbReference>
<evidence type="ECO:0000256" key="4">
    <source>
        <dbReference type="ARBA" id="ARBA00022737"/>
    </source>
</evidence>
<evidence type="ECO:0000256" key="5">
    <source>
        <dbReference type="ARBA" id="ARBA00022889"/>
    </source>
</evidence>
<reference evidence="13" key="1">
    <citation type="submission" date="2025-08" db="UniProtKB">
        <authorList>
            <consortium name="RefSeq"/>
        </authorList>
    </citation>
    <scope>IDENTIFICATION</scope>
    <source>
        <tissue evidence="13">Whole organism</tissue>
    </source>
</reference>
<evidence type="ECO:0000256" key="3">
    <source>
        <dbReference type="ARBA" id="ARBA00022729"/>
    </source>
</evidence>
<evidence type="ECO:0000256" key="7">
    <source>
        <dbReference type="ARBA" id="ARBA00023136"/>
    </source>
</evidence>
<dbReference type="PANTHER" id="PTHR11640:SF164">
    <property type="entry name" value="MAM DOMAIN-CONTAINING GLYCOSYLPHOSPHATIDYLINOSITOL ANCHOR PROTEIN 1"/>
    <property type="match status" value="1"/>
</dbReference>
<sequence>MQTLDGTIPCCVVSPVLAALSFGDDPVNAGDAAAVQCSVVKGDMPVNITWSKDGKVISNGDDGVDISKAGQRISTLAIEPVAERHRGTYKCTASNRAGAESQSARLDVLGRVSGMDRAWLQ</sequence>
<feature type="domain" description="Ig-like" evidence="11">
    <location>
        <begin position="15"/>
        <end position="107"/>
    </location>
</feature>
<evidence type="ECO:0000259" key="11">
    <source>
        <dbReference type="PROSITE" id="PS50835"/>
    </source>
</evidence>
<dbReference type="InterPro" id="IPR013098">
    <property type="entry name" value="Ig_I-set"/>
</dbReference>
<protein>
    <submittedName>
        <fullName evidence="13">Cell adhesion molecule DSCAML1-like</fullName>
    </submittedName>
</protein>
<dbReference type="GeneID" id="127750817"/>
<comment type="subcellular location">
    <subcellularLocation>
        <location evidence="1">Membrane</location>
        <topology evidence="1">Single-pass type I membrane protein</topology>
    </subcellularLocation>
</comment>
<evidence type="ECO:0000256" key="6">
    <source>
        <dbReference type="ARBA" id="ARBA00022989"/>
    </source>
</evidence>
<evidence type="ECO:0000256" key="10">
    <source>
        <dbReference type="ARBA" id="ARBA00023319"/>
    </source>
</evidence>
<dbReference type="PANTHER" id="PTHR11640">
    <property type="entry name" value="NEPHRIN"/>
    <property type="match status" value="1"/>
</dbReference>
<dbReference type="InterPro" id="IPR036179">
    <property type="entry name" value="Ig-like_dom_sf"/>
</dbReference>
<dbReference type="SUPFAM" id="SSF48726">
    <property type="entry name" value="Immunoglobulin"/>
    <property type="match status" value="1"/>
</dbReference>
<proteinExistence type="predicted"/>
<dbReference type="GO" id="GO:0050839">
    <property type="term" value="F:cell adhesion molecule binding"/>
    <property type="evidence" value="ECO:0007669"/>
    <property type="project" value="TreeGrafter"/>
</dbReference>
<dbReference type="OrthoDB" id="5982258at2759"/>
<dbReference type="InterPro" id="IPR051275">
    <property type="entry name" value="Cell_adhesion_signaling"/>
</dbReference>
<gene>
    <name evidence="13" type="primary">LOC127750817</name>
</gene>
<dbReference type="AlphaFoldDB" id="A0A9C6X533"/>
<dbReference type="InterPro" id="IPR007110">
    <property type="entry name" value="Ig-like_dom"/>
</dbReference>
<dbReference type="Pfam" id="PF07679">
    <property type="entry name" value="I-set"/>
    <property type="match status" value="1"/>
</dbReference>
<dbReference type="GO" id="GO:0048812">
    <property type="term" value="P:neuron projection morphogenesis"/>
    <property type="evidence" value="ECO:0007669"/>
    <property type="project" value="UniProtKB-ARBA"/>
</dbReference>
<keyword evidence="3" id="KW-0732">Signal</keyword>
<dbReference type="RefSeq" id="XP_052129310.1">
    <property type="nucleotide sequence ID" value="XM_052273350.1"/>
</dbReference>
<dbReference type="KEGG" id="foc:127750817"/>
<keyword evidence="6" id="KW-1133">Transmembrane helix</keyword>
<dbReference type="PROSITE" id="PS50835">
    <property type="entry name" value="IG_LIKE"/>
    <property type="match status" value="1"/>
</dbReference>
<dbReference type="Gene3D" id="2.60.40.10">
    <property type="entry name" value="Immunoglobulins"/>
    <property type="match status" value="1"/>
</dbReference>
<dbReference type="InterPro" id="IPR003599">
    <property type="entry name" value="Ig_sub"/>
</dbReference>
<accession>A0A9C6X533</accession>
<dbReference type="InterPro" id="IPR003598">
    <property type="entry name" value="Ig_sub2"/>
</dbReference>
<keyword evidence="9" id="KW-0325">Glycoprotein</keyword>
<evidence type="ECO:0000256" key="1">
    <source>
        <dbReference type="ARBA" id="ARBA00004479"/>
    </source>
</evidence>
<keyword evidence="10" id="KW-0393">Immunoglobulin domain</keyword>
<dbReference type="GO" id="GO:0005911">
    <property type="term" value="C:cell-cell junction"/>
    <property type="evidence" value="ECO:0007669"/>
    <property type="project" value="TreeGrafter"/>
</dbReference>
<evidence type="ECO:0000313" key="13">
    <source>
        <dbReference type="RefSeq" id="XP_052129310.1"/>
    </source>
</evidence>
<organism evidence="12 13">
    <name type="scientific">Frankliniella occidentalis</name>
    <name type="common">Western flower thrips</name>
    <name type="synonym">Euthrips occidentalis</name>
    <dbReference type="NCBI Taxonomy" id="133901"/>
    <lineage>
        <taxon>Eukaryota</taxon>
        <taxon>Metazoa</taxon>
        <taxon>Ecdysozoa</taxon>
        <taxon>Arthropoda</taxon>
        <taxon>Hexapoda</taxon>
        <taxon>Insecta</taxon>
        <taxon>Pterygota</taxon>
        <taxon>Neoptera</taxon>
        <taxon>Paraneoptera</taxon>
        <taxon>Thysanoptera</taxon>
        <taxon>Terebrantia</taxon>
        <taxon>Thripoidea</taxon>
        <taxon>Thripidae</taxon>
        <taxon>Frankliniella</taxon>
    </lineage>
</organism>
<keyword evidence="12" id="KW-1185">Reference proteome</keyword>
<keyword evidence="7" id="KW-0472">Membrane</keyword>
<keyword evidence="4" id="KW-0677">Repeat</keyword>
<keyword evidence="8" id="KW-1015">Disulfide bond</keyword>
<dbReference type="SMART" id="SM00408">
    <property type="entry name" value="IGc2"/>
    <property type="match status" value="1"/>
</dbReference>
<keyword evidence="5" id="KW-0130">Cell adhesion</keyword>
<evidence type="ECO:0000313" key="12">
    <source>
        <dbReference type="Proteomes" id="UP000504606"/>
    </source>
</evidence>
<dbReference type="FunFam" id="2.60.40.10:FF:000017">
    <property type="entry name" value="Down syndrome cell adhesion molecule b"/>
    <property type="match status" value="1"/>
</dbReference>
<name>A0A9C6X533_FRAOC</name>
<evidence type="ECO:0000256" key="9">
    <source>
        <dbReference type="ARBA" id="ARBA00023180"/>
    </source>
</evidence>
<dbReference type="GO" id="GO:0098609">
    <property type="term" value="P:cell-cell adhesion"/>
    <property type="evidence" value="ECO:0007669"/>
    <property type="project" value="TreeGrafter"/>
</dbReference>
<dbReference type="Proteomes" id="UP000504606">
    <property type="component" value="Unplaced"/>
</dbReference>
<dbReference type="GO" id="GO:0005886">
    <property type="term" value="C:plasma membrane"/>
    <property type="evidence" value="ECO:0007669"/>
    <property type="project" value="TreeGrafter"/>
</dbReference>
<dbReference type="SMART" id="SM00409">
    <property type="entry name" value="IG"/>
    <property type="match status" value="1"/>
</dbReference>
<evidence type="ECO:0000256" key="2">
    <source>
        <dbReference type="ARBA" id="ARBA00022692"/>
    </source>
</evidence>
<keyword evidence="2" id="KW-0812">Transmembrane</keyword>
<evidence type="ECO:0000256" key="8">
    <source>
        <dbReference type="ARBA" id="ARBA00023157"/>
    </source>
</evidence>